<dbReference type="InterPro" id="IPR039421">
    <property type="entry name" value="Type_1_exporter"/>
</dbReference>
<keyword evidence="5 7" id="KW-1133">Transmembrane helix</keyword>
<evidence type="ECO:0000256" key="3">
    <source>
        <dbReference type="ARBA" id="ARBA00022741"/>
    </source>
</evidence>
<reference evidence="10 11" key="1">
    <citation type="submission" date="2021-01" db="EMBL/GenBank/DDBJ databases">
        <title>Whole genome shotgun sequence of Actinoplanes couchii NBRC 106145.</title>
        <authorList>
            <person name="Komaki H."/>
            <person name="Tamura T."/>
        </authorList>
    </citation>
    <scope>NUCLEOTIDE SEQUENCE [LARGE SCALE GENOMIC DNA]</scope>
    <source>
        <strain evidence="10 11">NBRC 106145</strain>
    </source>
</reference>
<keyword evidence="3" id="KW-0547">Nucleotide-binding</keyword>
<feature type="transmembrane region" description="Helical" evidence="7">
    <location>
        <begin position="137"/>
        <end position="155"/>
    </location>
</feature>
<dbReference type="GO" id="GO:0005524">
    <property type="term" value="F:ATP binding"/>
    <property type="evidence" value="ECO:0007669"/>
    <property type="project" value="UniProtKB-KW"/>
</dbReference>
<dbReference type="InterPro" id="IPR003593">
    <property type="entry name" value="AAA+_ATPase"/>
</dbReference>
<keyword evidence="2 7" id="KW-0812">Transmembrane</keyword>
<organism evidence="10 11">
    <name type="scientific">Actinoplanes couchii</name>
    <dbReference type="NCBI Taxonomy" id="403638"/>
    <lineage>
        <taxon>Bacteria</taxon>
        <taxon>Bacillati</taxon>
        <taxon>Actinomycetota</taxon>
        <taxon>Actinomycetes</taxon>
        <taxon>Micromonosporales</taxon>
        <taxon>Micromonosporaceae</taxon>
        <taxon>Actinoplanes</taxon>
    </lineage>
</organism>
<dbReference type="Proteomes" id="UP000612282">
    <property type="component" value="Unassembled WGS sequence"/>
</dbReference>
<evidence type="ECO:0000256" key="6">
    <source>
        <dbReference type="ARBA" id="ARBA00023136"/>
    </source>
</evidence>
<evidence type="ECO:0000259" key="9">
    <source>
        <dbReference type="PROSITE" id="PS50929"/>
    </source>
</evidence>
<evidence type="ECO:0000256" key="7">
    <source>
        <dbReference type="SAM" id="Phobius"/>
    </source>
</evidence>
<evidence type="ECO:0000259" key="8">
    <source>
        <dbReference type="PROSITE" id="PS50893"/>
    </source>
</evidence>
<keyword evidence="6 7" id="KW-0472">Membrane</keyword>
<dbReference type="InterPro" id="IPR027417">
    <property type="entry name" value="P-loop_NTPase"/>
</dbReference>
<dbReference type="Pfam" id="PF00664">
    <property type="entry name" value="ABC_membrane"/>
    <property type="match status" value="1"/>
</dbReference>
<dbReference type="InterPro" id="IPR003439">
    <property type="entry name" value="ABC_transporter-like_ATP-bd"/>
</dbReference>
<evidence type="ECO:0000313" key="10">
    <source>
        <dbReference type="EMBL" id="GID60887.1"/>
    </source>
</evidence>
<feature type="transmembrane region" description="Helical" evidence="7">
    <location>
        <begin position="243"/>
        <end position="266"/>
    </location>
</feature>
<dbReference type="SMART" id="SM00382">
    <property type="entry name" value="AAA"/>
    <property type="match status" value="1"/>
</dbReference>
<dbReference type="InterPro" id="IPR036640">
    <property type="entry name" value="ABC1_TM_sf"/>
</dbReference>
<dbReference type="Gene3D" id="1.20.1560.10">
    <property type="entry name" value="ABC transporter type 1, transmembrane domain"/>
    <property type="match status" value="1"/>
</dbReference>
<evidence type="ECO:0000256" key="4">
    <source>
        <dbReference type="ARBA" id="ARBA00022840"/>
    </source>
</evidence>
<dbReference type="SUPFAM" id="SSF52540">
    <property type="entry name" value="P-loop containing nucleoside triphosphate hydrolases"/>
    <property type="match status" value="1"/>
</dbReference>
<comment type="subcellular location">
    <subcellularLocation>
        <location evidence="1">Cell membrane</location>
        <topology evidence="1">Multi-pass membrane protein</topology>
    </subcellularLocation>
</comment>
<keyword evidence="4 10" id="KW-0067">ATP-binding</keyword>
<dbReference type="PANTHER" id="PTHR43394">
    <property type="entry name" value="ATP-DEPENDENT PERMEASE MDL1, MITOCHONDRIAL"/>
    <property type="match status" value="1"/>
</dbReference>
<dbReference type="Pfam" id="PF00005">
    <property type="entry name" value="ABC_tran"/>
    <property type="match status" value="1"/>
</dbReference>
<feature type="transmembrane region" description="Helical" evidence="7">
    <location>
        <begin position="56"/>
        <end position="78"/>
    </location>
</feature>
<feature type="domain" description="ABC transporter" evidence="8">
    <location>
        <begin position="339"/>
        <end position="572"/>
    </location>
</feature>
<dbReference type="Gene3D" id="3.40.50.300">
    <property type="entry name" value="P-loop containing nucleotide triphosphate hydrolases"/>
    <property type="match status" value="1"/>
</dbReference>
<dbReference type="SUPFAM" id="SSF90123">
    <property type="entry name" value="ABC transporter transmembrane region"/>
    <property type="match status" value="1"/>
</dbReference>
<feature type="transmembrane region" description="Helical" evidence="7">
    <location>
        <begin position="161"/>
        <end position="180"/>
    </location>
</feature>
<dbReference type="CDD" id="cd18551">
    <property type="entry name" value="ABC_6TM_LmrA_like"/>
    <property type="match status" value="1"/>
</dbReference>
<dbReference type="PROSITE" id="PS00211">
    <property type="entry name" value="ABC_TRANSPORTER_1"/>
    <property type="match status" value="1"/>
</dbReference>
<proteinExistence type="predicted"/>
<evidence type="ECO:0000256" key="1">
    <source>
        <dbReference type="ARBA" id="ARBA00004651"/>
    </source>
</evidence>
<comment type="caution">
    <text evidence="10">The sequence shown here is derived from an EMBL/GenBank/DDBJ whole genome shotgun (WGS) entry which is preliminary data.</text>
</comment>
<gene>
    <name evidence="10" type="ORF">Aco03nite_092910</name>
</gene>
<evidence type="ECO:0000256" key="2">
    <source>
        <dbReference type="ARBA" id="ARBA00022692"/>
    </source>
</evidence>
<dbReference type="EMBL" id="BOMG01000115">
    <property type="protein sequence ID" value="GID60887.1"/>
    <property type="molecule type" value="Genomic_DNA"/>
</dbReference>
<dbReference type="RefSeq" id="WP_203808312.1">
    <property type="nucleotide sequence ID" value="NZ_BAAAQE010000049.1"/>
</dbReference>
<feature type="transmembrane region" description="Helical" evidence="7">
    <location>
        <begin position="278"/>
        <end position="297"/>
    </location>
</feature>
<protein>
    <submittedName>
        <fullName evidence="10">ABC transporter ATP-binding protein</fullName>
    </submittedName>
</protein>
<dbReference type="PANTHER" id="PTHR43394:SF1">
    <property type="entry name" value="ATP-BINDING CASSETTE SUB-FAMILY B MEMBER 10, MITOCHONDRIAL"/>
    <property type="match status" value="1"/>
</dbReference>
<feature type="domain" description="ABC transmembrane type-1" evidence="9">
    <location>
        <begin position="25"/>
        <end position="304"/>
    </location>
</feature>
<sequence>MSSSHPGGNLSLLAGFVRPHRRKLLTGLLLGLGVSASALATPMVTKMILDSVTASASLTTPVAALIGLLVLGVVLGYAQASLLGTVAENVVLDVRTSLVRRFFRGRLSDLQHRPAGELVSRVVADTVLLREASSTSLVSLINGAVSLIGTVALMAVLDLPLLGVTLAAIIVVGLLVAGLMRPIAEAQNRAQDEVGKLGGMLAAGLTAVRTVKADGAEDRQTQRIVSHAEASARHSMKAVRTEAAAWSVADGGIQLAIIAILAFGAWRVNAGELQVSTLIAFLLYAFGLVAPVSEVTVNLTQLQAGIAAAARIRDTESIRTEQLDSGHPVPAGGAGTPALSFTDIAVTYPGAARPALTGFTAEIAGRGHTALVGPSGSGKTTVFSLILRFYDPDTGTIRLNDADYRDLGIPAVRDHIAYVEQETPLLPGTIRDNLAFRRPDTDDHVIWQALDAVGLAGHIKNLGAGLAEPAGQAGLSGGQRQRVALARAIITRPAILLLDEATSQLDGLTEAAVQKIIVDLARHSCVVTIAHRLSTVIDADTIILMDNGTVRASGTHHGLLATDHLYRDLVAALRIGN</sequence>
<dbReference type="PROSITE" id="PS50893">
    <property type="entry name" value="ABC_TRANSPORTER_2"/>
    <property type="match status" value="1"/>
</dbReference>
<dbReference type="InterPro" id="IPR011527">
    <property type="entry name" value="ABC1_TM_dom"/>
</dbReference>
<dbReference type="InterPro" id="IPR017871">
    <property type="entry name" value="ABC_transporter-like_CS"/>
</dbReference>
<evidence type="ECO:0000313" key="11">
    <source>
        <dbReference type="Proteomes" id="UP000612282"/>
    </source>
</evidence>
<keyword evidence="11" id="KW-1185">Reference proteome</keyword>
<evidence type="ECO:0000256" key="5">
    <source>
        <dbReference type="ARBA" id="ARBA00022989"/>
    </source>
</evidence>
<dbReference type="PROSITE" id="PS50929">
    <property type="entry name" value="ABC_TM1F"/>
    <property type="match status" value="1"/>
</dbReference>
<name>A0ABQ3XQU0_9ACTN</name>
<accession>A0ABQ3XQU0</accession>